<dbReference type="RefSeq" id="WP_108481414.1">
    <property type="nucleotide sequence ID" value="NZ_QANO01000160.1"/>
</dbReference>
<gene>
    <name evidence="4" type="ORF">DBB42_21715</name>
</gene>
<dbReference type="GO" id="GO:0016491">
    <property type="term" value="F:oxidoreductase activity"/>
    <property type="evidence" value="ECO:0007669"/>
    <property type="project" value="UniProtKB-KW"/>
</dbReference>
<name>A0A2R7UGB6_PSEDL</name>
<dbReference type="PANTHER" id="PTHR13847:SF289">
    <property type="entry name" value="GLYCINE OXIDASE"/>
    <property type="match status" value="1"/>
</dbReference>
<dbReference type="SUPFAM" id="SSF54373">
    <property type="entry name" value="FAD-linked reductases, C-terminal domain"/>
    <property type="match status" value="1"/>
</dbReference>
<sequence>MKMPERCEVAVIGAGAVGVATALWLRRQGYHVVLLERDAVAAGASYGNAGTFAPYGCMPIAQPGLLRDIPRLLFSADSPFVVRWSRLPRLMPWLARFLNQCRPHHFQRNATALAQLLQHTYEGYAPLLDEAPLAEKHLRHKGCIYAYSSLDSLRGAEGGYALRDRFGIPQQRLSRDELEALEPALAGKTVGGILFPKSSHLDDPKRFFEDLAAPLLLDGTLCFSTVQRLVRRSNALQLDCANGHSLLAERVVLCGGAWSAALAQQLGDRIPLDTERGYHIEFDLEDTLLERPCCPVESAFYMTPMAGRLRVAGTVELGSINDPANPRRYEYLEQRVRRVLGLRQPVARRWLGFRPSLPDSLPVIGVSPNEPRLIHAFGHQHLGLTLAGVTGQLVSQLIEGTAPAWLDAFSSRRF</sequence>
<dbReference type="EMBL" id="QANO01000160">
    <property type="protein sequence ID" value="PTU50144.1"/>
    <property type="molecule type" value="Genomic_DNA"/>
</dbReference>
<accession>A0A2R7UGB6</accession>
<dbReference type="SUPFAM" id="SSF51905">
    <property type="entry name" value="FAD/NAD(P)-binding domain"/>
    <property type="match status" value="1"/>
</dbReference>
<dbReference type="Gene3D" id="3.50.50.60">
    <property type="entry name" value="FAD/NAD(P)-binding domain"/>
    <property type="match status" value="2"/>
</dbReference>
<evidence type="ECO:0000313" key="5">
    <source>
        <dbReference type="Proteomes" id="UP000244874"/>
    </source>
</evidence>
<keyword evidence="1" id="KW-0560">Oxidoreductase</keyword>
<reference evidence="4 5" key="1">
    <citation type="submission" date="2018-04" db="EMBL/GenBank/DDBJ databases">
        <authorList>
            <person name="Go L.Y."/>
            <person name="Mitchell J.A."/>
        </authorList>
    </citation>
    <scope>NUCLEOTIDE SEQUENCE [LARGE SCALE GENOMIC DNA]</scope>
    <source>
        <strain evidence="4 5">KCJK7865</strain>
    </source>
</reference>
<dbReference type="PANTHER" id="PTHR13847">
    <property type="entry name" value="SARCOSINE DEHYDROGENASE-RELATED"/>
    <property type="match status" value="1"/>
</dbReference>
<evidence type="ECO:0000259" key="3">
    <source>
        <dbReference type="Pfam" id="PF01266"/>
    </source>
</evidence>
<feature type="domain" description="FAD dependent oxidoreductase" evidence="3">
    <location>
        <begin position="9"/>
        <end position="397"/>
    </location>
</feature>
<dbReference type="Pfam" id="PF01266">
    <property type="entry name" value="DAO"/>
    <property type="match status" value="1"/>
</dbReference>
<comment type="caution">
    <text evidence="4">The sequence shown here is derived from an EMBL/GenBank/DDBJ whole genome shotgun (WGS) entry which is preliminary data.</text>
</comment>
<dbReference type="Gene3D" id="3.30.9.10">
    <property type="entry name" value="D-Amino Acid Oxidase, subunit A, domain 2"/>
    <property type="match status" value="1"/>
</dbReference>
<dbReference type="AlphaFoldDB" id="A0A2R7UGB6"/>
<feature type="transmembrane region" description="Helical" evidence="2">
    <location>
        <begin position="7"/>
        <end position="25"/>
    </location>
</feature>
<keyword evidence="2" id="KW-1133">Transmembrane helix</keyword>
<organism evidence="4 5">
    <name type="scientific">Pseudomonas plecoglossicida</name>
    <dbReference type="NCBI Taxonomy" id="70775"/>
    <lineage>
        <taxon>Bacteria</taxon>
        <taxon>Pseudomonadati</taxon>
        <taxon>Pseudomonadota</taxon>
        <taxon>Gammaproteobacteria</taxon>
        <taxon>Pseudomonadales</taxon>
        <taxon>Pseudomonadaceae</taxon>
        <taxon>Pseudomonas</taxon>
    </lineage>
</organism>
<evidence type="ECO:0000256" key="2">
    <source>
        <dbReference type="SAM" id="Phobius"/>
    </source>
</evidence>
<dbReference type="InterPro" id="IPR036188">
    <property type="entry name" value="FAD/NAD-bd_sf"/>
</dbReference>
<dbReference type="Proteomes" id="UP000244874">
    <property type="component" value="Unassembled WGS sequence"/>
</dbReference>
<dbReference type="InterPro" id="IPR006076">
    <property type="entry name" value="FAD-dep_OxRdtase"/>
</dbReference>
<protein>
    <recommendedName>
        <fullName evidence="3">FAD dependent oxidoreductase domain-containing protein</fullName>
    </recommendedName>
</protein>
<dbReference type="GO" id="GO:0005737">
    <property type="term" value="C:cytoplasm"/>
    <property type="evidence" value="ECO:0007669"/>
    <property type="project" value="TreeGrafter"/>
</dbReference>
<keyword evidence="2" id="KW-0472">Membrane</keyword>
<proteinExistence type="predicted"/>
<keyword evidence="2" id="KW-0812">Transmembrane</keyword>
<evidence type="ECO:0000313" key="4">
    <source>
        <dbReference type="EMBL" id="PTU50144.1"/>
    </source>
</evidence>
<evidence type="ECO:0000256" key="1">
    <source>
        <dbReference type="ARBA" id="ARBA00023002"/>
    </source>
</evidence>